<dbReference type="InterPro" id="IPR011025">
    <property type="entry name" value="GproteinA_insert"/>
</dbReference>
<dbReference type="AlphaFoldDB" id="A0A7M7MAJ7"/>
<dbReference type="CDD" id="cd00066">
    <property type="entry name" value="G-alpha"/>
    <property type="match status" value="1"/>
</dbReference>
<keyword evidence="5" id="KW-0807">Transducer</keyword>
<evidence type="ECO:0000256" key="6">
    <source>
        <dbReference type="PIRSR" id="PIRSR601019-1"/>
    </source>
</evidence>
<dbReference type="SUPFAM" id="SSF47895">
    <property type="entry name" value="Transducin (alpha subunit), insertion domain"/>
    <property type="match status" value="1"/>
</dbReference>
<dbReference type="Gene3D" id="1.10.400.10">
    <property type="entry name" value="GI Alpha 1, domain 2-like"/>
    <property type="match status" value="1"/>
</dbReference>
<protein>
    <submittedName>
        <fullName evidence="8">Uncharacterized protein</fullName>
    </submittedName>
</protein>
<dbReference type="GO" id="GO:0005737">
    <property type="term" value="C:cytoplasm"/>
    <property type="evidence" value="ECO:0007669"/>
    <property type="project" value="TreeGrafter"/>
</dbReference>
<dbReference type="FunFam" id="1.10.400.10:FF:000007">
    <property type="entry name" value="Guanine nucleotide-binding protein subunit alpha"/>
    <property type="match status" value="1"/>
</dbReference>
<reference evidence="8" key="1">
    <citation type="submission" date="2021-01" db="UniProtKB">
        <authorList>
            <consortium name="EnsemblMetazoa"/>
        </authorList>
    </citation>
    <scope>IDENTIFICATION</scope>
</reference>
<dbReference type="PRINTS" id="PR00318">
    <property type="entry name" value="GPROTEINA"/>
</dbReference>
<feature type="binding site" evidence="7">
    <location>
        <position position="50"/>
    </location>
    <ligand>
        <name>Mg(2+)</name>
        <dbReference type="ChEBI" id="CHEBI:18420"/>
    </ligand>
</feature>
<evidence type="ECO:0000256" key="2">
    <source>
        <dbReference type="ARBA" id="ARBA00022741"/>
    </source>
</evidence>
<dbReference type="OMA" id="DDIVFRM"/>
<dbReference type="InParanoid" id="A0A7M7MAJ7"/>
<dbReference type="GO" id="GO:0007188">
    <property type="term" value="P:adenylate cyclase-modulating G protein-coupled receptor signaling pathway"/>
    <property type="evidence" value="ECO:0007669"/>
    <property type="project" value="TreeGrafter"/>
</dbReference>
<dbReference type="RefSeq" id="XP_022662063.1">
    <property type="nucleotide sequence ID" value="XM_022806328.1"/>
</dbReference>
<dbReference type="GO" id="GO:0001664">
    <property type="term" value="F:G protein-coupled receptor binding"/>
    <property type="evidence" value="ECO:0007669"/>
    <property type="project" value="TreeGrafter"/>
</dbReference>
<feature type="binding site" evidence="6">
    <location>
        <begin position="46"/>
        <end position="51"/>
    </location>
    <ligand>
        <name>GTP</name>
        <dbReference type="ChEBI" id="CHEBI:37565"/>
    </ligand>
</feature>
<evidence type="ECO:0000256" key="5">
    <source>
        <dbReference type="ARBA" id="ARBA00023224"/>
    </source>
</evidence>
<dbReference type="SUPFAM" id="SSF52540">
    <property type="entry name" value="P-loop containing nucleoside triphosphate hydrolases"/>
    <property type="match status" value="1"/>
</dbReference>
<feature type="binding site" evidence="6">
    <location>
        <begin position="288"/>
        <end position="291"/>
    </location>
    <ligand>
        <name>GTP</name>
        <dbReference type="ChEBI" id="CHEBI:37565"/>
    </ligand>
</feature>
<dbReference type="GO" id="GO:0003924">
    <property type="term" value="F:GTPase activity"/>
    <property type="evidence" value="ECO:0007669"/>
    <property type="project" value="InterPro"/>
</dbReference>
<evidence type="ECO:0000256" key="7">
    <source>
        <dbReference type="PIRSR" id="PIRSR601019-2"/>
    </source>
</evidence>
<feature type="binding site" evidence="6">
    <location>
        <begin position="186"/>
        <end position="192"/>
    </location>
    <ligand>
        <name>GTP</name>
        <dbReference type="ChEBI" id="CHEBI:37565"/>
    </ligand>
</feature>
<sequence length="372" mass="42422">MGAQCTTVNGSYKEAKLRSEEIDRQLNQFATQESSVSKILLLGTGESGKSTLVKQMKVIYNEGFSDEELLSFRPTILDNLLSSMKYTLAGMGLLRIRLGNPRNKSAAKLVLSHPAIPPVGENETNYYYTLSDETIRALEALWRDQGVRTAVLRGHEYELNDSAMYLFENIERLTSEKYEPSVRDVLRARVRTNGVIETEFIACQGALRARVLDAGISLNSATPYWTVSKWMRCFEDVRAVIFVVALSGYDMLMQTEPNLNRLQDSIELFRKIGTNRYFQSCLMILFLNKMDLFRQKILYSKRHLRYYFSEFRGPDENVDSAALFVQSKLLTATQRPVFPHFTTAVDTANVKAVFETVLTTILKMNIDAYQLL</sequence>
<dbReference type="GO" id="GO:0005834">
    <property type="term" value="C:heterotrimeric G-protein complex"/>
    <property type="evidence" value="ECO:0007669"/>
    <property type="project" value="TreeGrafter"/>
</dbReference>
<dbReference type="FunFam" id="3.40.50.300:FF:000692">
    <property type="entry name" value="Guanine nucleotide-binding protein subunit alpha"/>
    <property type="match status" value="1"/>
</dbReference>
<evidence type="ECO:0000256" key="1">
    <source>
        <dbReference type="ARBA" id="ARBA00022723"/>
    </source>
</evidence>
<dbReference type="PROSITE" id="PS51882">
    <property type="entry name" value="G_ALPHA"/>
    <property type="match status" value="1"/>
</dbReference>
<evidence type="ECO:0000256" key="3">
    <source>
        <dbReference type="ARBA" id="ARBA00022842"/>
    </source>
</evidence>
<keyword evidence="9" id="KW-1185">Reference proteome</keyword>
<name>A0A7M7MAJ7_VARDE</name>
<dbReference type="EnsemblMetazoa" id="XM_022806328">
    <property type="protein sequence ID" value="XP_022662063"/>
    <property type="gene ID" value="LOC111250713"/>
</dbReference>
<dbReference type="Gene3D" id="3.40.50.300">
    <property type="entry name" value="P-loop containing nucleotide triphosphate hydrolases"/>
    <property type="match status" value="1"/>
</dbReference>
<dbReference type="GO" id="GO:0032502">
    <property type="term" value="P:developmental process"/>
    <property type="evidence" value="ECO:0007669"/>
    <property type="project" value="UniProtKB-ARBA"/>
</dbReference>
<evidence type="ECO:0000313" key="9">
    <source>
        <dbReference type="Proteomes" id="UP000594260"/>
    </source>
</evidence>
<keyword evidence="1 7" id="KW-0479">Metal-binding</keyword>
<feature type="binding site" evidence="7">
    <location>
        <position position="192"/>
    </location>
    <ligand>
        <name>Mg(2+)</name>
        <dbReference type="ChEBI" id="CHEBI:18420"/>
    </ligand>
</feature>
<dbReference type="Proteomes" id="UP000594260">
    <property type="component" value="Unplaced"/>
</dbReference>
<dbReference type="PANTHER" id="PTHR10218">
    <property type="entry name" value="GTP-BINDING PROTEIN ALPHA SUBUNIT"/>
    <property type="match status" value="1"/>
</dbReference>
<feature type="binding site" evidence="6">
    <location>
        <begin position="161"/>
        <end position="162"/>
    </location>
    <ligand>
        <name>GTP</name>
        <dbReference type="ChEBI" id="CHEBI:37565"/>
    </ligand>
</feature>
<dbReference type="InterPro" id="IPR027417">
    <property type="entry name" value="P-loop_NTPase"/>
</dbReference>
<feature type="binding site" evidence="6">
    <location>
        <position position="344"/>
    </location>
    <ligand>
        <name>GTP</name>
        <dbReference type="ChEBI" id="CHEBI:37565"/>
    </ligand>
</feature>
<keyword evidence="2 6" id="KW-0547">Nucleotide-binding</keyword>
<organism evidence="8 9">
    <name type="scientific">Varroa destructor</name>
    <name type="common">Honeybee mite</name>
    <dbReference type="NCBI Taxonomy" id="109461"/>
    <lineage>
        <taxon>Eukaryota</taxon>
        <taxon>Metazoa</taxon>
        <taxon>Ecdysozoa</taxon>
        <taxon>Arthropoda</taxon>
        <taxon>Chelicerata</taxon>
        <taxon>Arachnida</taxon>
        <taxon>Acari</taxon>
        <taxon>Parasitiformes</taxon>
        <taxon>Mesostigmata</taxon>
        <taxon>Gamasina</taxon>
        <taxon>Dermanyssoidea</taxon>
        <taxon>Varroidae</taxon>
        <taxon>Varroa</taxon>
    </lineage>
</organism>
<dbReference type="OrthoDB" id="5817230at2759"/>
<dbReference type="GO" id="GO:0046872">
    <property type="term" value="F:metal ion binding"/>
    <property type="evidence" value="ECO:0007669"/>
    <property type="project" value="UniProtKB-KW"/>
</dbReference>
<keyword evidence="4 6" id="KW-0342">GTP-binding</keyword>
<evidence type="ECO:0000313" key="8">
    <source>
        <dbReference type="EnsemblMetazoa" id="XP_022662063"/>
    </source>
</evidence>
<dbReference type="GeneID" id="111250713"/>
<dbReference type="InterPro" id="IPR001019">
    <property type="entry name" value="Gprotein_alpha_su"/>
</dbReference>
<dbReference type="SMART" id="SM00275">
    <property type="entry name" value="G_alpha"/>
    <property type="match status" value="1"/>
</dbReference>
<proteinExistence type="predicted"/>
<dbReference type="KEGG" id="vde:111250713"/>
<dbReference type="GO" id="GO:0031683">
    <property type="term" value="F:G-protein beta/gamma-subunit complex binding"/>
    <property type="evidence" value="ECO:0007669"/>
    <property type="project" value="InterPro"/>
</dbReference>
<dbReference type="Pfam" id="PF00503">
    <property type="entry name" value="G-alpha"/>
    <property type="match status" value="1"/>
</dbReference>
<accession>A0A7M7MAJ7</accession>
<evidence type="ECO:0000256" key="4">
    <source>
        <dbReference type="ARBA" id="ARBA00023134"/>
    </source>
</evidence>
<dbReference type="PANTHER" id="PTHR10218:SF231">
    <property type="entry name" value="GUANINE NUCLEOTIDE BINDING PROTEIN (G PROTEIN) ALPHA V1"/>
    <property type="match status" value="1"/>
</dbReference>
<keyword evidence="3 7" id="KW-0460">Magnesium</keyword>
<dbReference type="GO" id="GO:0005525">
    <property type="term" value="F:GTP binding"/>
    <property type="evidence" value="ECO:0007669"/>
    <property type="project" value="UniProtKB-KW"/>
</dbReference>